<sequence>MFYNYSLPTDPRPSIHLMHVGKAGGTTLRDYVIKWNNCSLPPKKKQHCLEIFNGVEESMISKYTKGITHYERTFGKPLSSEDILLYVVRAPIDRFVSWWGATFPIKCVEHGKCSGKKRALAKHIQQFYLKCFPSLESFTQALNPSHNPAVKAQNTSDLLSNHTAAANATTDYTDCNQLLQRAFQSVGKSHYGHLTAGYRYYYQLAGGPSSIRNHFIVTIRTEYFWDDVVQFDLALGGHGDFHTVMGRKKTHGSEKYWTKHNDTISPANMPYVCCALWPEMVVYRTLVKHAVNLLPQQRIQTYQKTWNQCQVQSWEELEQMCDGLETSLKLKL</sequence>
<keyword evidence="2" id="KW-1185">Reference proteome</keyword>
<gene>
    <name evidence="1" type="ORF">SEMRO_33_G021440.1</name>
</gene>
<dbReference type="GO" id="GO:0016020">
    <property type="term" value="C:membrane"/>
    <property type="evidence" value="ECO:0007669"/>
    <property type="project" value="InterPro"/>
</dbReference>
<name>A0A9N8DCE6_9STRA</name>
<protein>
    <submittedName>
        <fullName evidence="1">Uncharacterized protein</fullName>
    </submittedName>
</protein>
<dbReference type="OrthoDB" id="55260at2759"/>
<dbReference type="InterPro" id="IPR005331">
    <property type="entry name" value="Sulfotransferase"/>
</dbReference>
<reference evidence="1" key="1">
    <citation type="submission" date="2020-06" db="EMBL/GenBank/DDBJ databases">
        <authorList>
            <consortium name="Plant Systems Biology data submission"/>
        </authorList>
    </citation>
    <scope>NUCLEOTIDE SEQUENCE</scope>
    <source>
        <strain evidence="1">D6</strain>
    </source>
</reference>
<dbReference type="Proteomes" id="UP001153069">
    <property type="component" value="Unassembled WGS sequence"/>
</dbReference>
<evidence type="ECO:0000313" key="2">
    <source>
        <dbReference type="Proteomes" id="UP001153069"/>
    </source>
</evidence>
<evidence type="ECO:0000313" key="1">
    <source>
        <dbReference type="EMBL" id="CAB9498209.1"/>
    </source>
</evidence>
<accession>A0A9N8DCE6</accession>
<dbReference type="Pfam" id="PF03567">
    <property type="entry name" value="Sulfotransfer_2"/>
    <property type="match status" value="1"/>
</dbReference>
<proteinExistence type="predicted"/>
<comment type="caution">
    <text evidence="1">The sequence shown here is derived from an EMBL/GenBank/DDBJ whole genome shotgun (WGS) entry which is preliminary data.</text>
</comment>
<dbReference type="GO" id="GO:0008146">
    <property type="term" value="F:sulfotransferase activity"/>
    <property type="evidence" value="ECO:0007669"/>
    <property type="project" value="InterPro"/>
</dbReference>
<organism evidence="1 2">
    <name type="scientific">Seminavis robusta</name>
    <dbReference type="NCBI Taxonomy" id="568900"/>
    <lineage>
        <taxon>Eukaryota</taxon>
        <taxon>Sar</taxon>
        <taxon>Stramenopiles</taxon>
        <taxon>Ochrophyta</taxon>
        <taxon>Bacillariophyta</taxon>
        <taxon>Bacillariophyceae</taxon>
        <taxon>Bacillariophycidae</taxon>
        <taxon>Naviculales</taxon>
        <taxon>Naviculaceae</taxon>
        <taxon>Seminavis</taxon>
    </lineage>
</organism>
<dbReference type="AlphaFoldDB" id="A0A9N8DCE6"/>
<dbReference type="EMBL" id="CAICTM010000033">
    <property type="protein sequence ID" value="CAB9498209.1"/>
    <property type="molecule type" value="Genomic_DNA"/>
</dbReference>